<dbReference type="GO" id="GO:0000155">
    <property type="term" value="F:phosphorelay sensor kinase activity"/>
    <property type="evidence" value="ECO:0007669"/>
    <property type="project" value="InterPro"/>
</dbReference>
<dbReference type="InterPro" id="IPR005467">
    <property type="entry name" value="His_kinase_dom"/>
</dbReference>
<dbReference type="InterPro" id="IPR004358">
    <property type="entry name" value="Sig_transdc_His_kin-like_C"/>
</dbReference>
<dbReference type="Gene3D" id="1.10.287.130">
    <property type="match status" value="1"/>
</dbReference>
<sequence length="397" mass="44771">MMQSPQQVWNQELRDLLLALVQCQTTEDGIQKLLRHIMMSDEVVAVFWRWMGDRTEVLAQGLPVEQVPLSPALNVQRGAIISGDVPTSLQVIAPEWALIPLDFDEKVQAVVGVFFAEQAAEDRKEYLDTCAYAGEILLSHLQHVIHYEQLIQNQSQFVRVVTHDLRTPLTSMLGFTSMLESPQVGELNERQAYYVTKILSGINQITKLVENIQDAGRYDPETGFYELDRTFTDVMELVDRTVSSYLVPAEKQNIKLQAACADNLPIMNVDVGMLDRALTNLVDNAIKYVPDGGTVTVGADVRDQHVVIWVQDNGYGISEENLTKLFQRHFRIRRREHKRVKGSGLGLFIVRSVAIRHGGDAWVESIEGEGSTFYFKIPLKGENLLSYEGTLPVDVEQ</sequence>
<evidence type="ECO:0000256" key="3">
    <source>
        <dbReference type="ARBA" id="ARBA00022553"/>
    </source>
</evidence>
<dbReference type="InterPro" id="IPR036890">
    <property type="entry name" value="HATPase_C_sf"/>
</dbReference>
<keyword evidence="3" id="KW-0597">Phosphoprotein</keyword>
<dbReference type="InterPro" id="IPR003661">
    <property type="entry name" value="HisK_dim/P_dom"/>
</dbReference>
<proteinExistence type="predicted"/>
<dbReference type="SUPFAM" id="SSF55874">
    <property type="entry name" value="ATPase domain of HSP90 chaperone/DNA topoisomerase II/histidine kinase"/>
    <property type="match status" value="1"/>
</dbReference>
<dbReference type="CDD" id="cd00082">
    <property type="entry name" value="HisKA"/>
    <property type="match status" value="1"/>
</dbReference>
<dbReference type="InterPro" id="IPR003594">
    <property type="entry name" value="HATPase_dom"/>
</dbReference>
<dbReference type="SMART" id="SM00387">
    <property type="entry name" value="HATPase_c"/>
    <property type="match status" value="1"/>
</dbReference>
<evidence type="ECO:0000256" key="1">
    <source>
        <dbReference type="ARBA" id="ARBA00000085"/>
    </source>
</evidence>
<dbReference type="PRINTS" id="PR00344">
    <property type="entry name" value="BCTRLSENSOR"/>
</dbReference>
<dbReference type="FunFam" id="3.30.565.10:FF:000006">
    <property type="entry name" value="Sensor histidine kinase WalK"/>
    <property type="match status" value="1"/>
</dbReference>
<evidence type="ECO:0000313" key="8">
    <source>
        <dbReference type="EMBL" id="QPC80976.1"/>
    </source>
</evidence>
<evidence type="ECO:0000256" key="5">
    <source>
        <dbReference type="ARBA" id="ARBA00022777"/>
    </source>
</evidence>
<dbReference type="Gene3D" id="3.30.565.10">
    <property type="entry name" value="Histidine kinase-like ATPase, C-terminal domain"/>
    <property type="match status" value="1"/>
</dbReference>
<keyword evidence="9" id="KW-1185">Reference proteome</keyword>
<reference evidence="8 9" key="1">
    <citation type="submission" date="2020-02" db="EMBL/GenBank/DDBJ databases">
        <authorList>
            <person name="Zheng R.K."/>
            <person name="Sun C.M."/>
        </authorList>
    </citation>
    <scope>NUCLEOTIDE SEQUENCE [LARGE SCALE GENOMIC DNA]</scope>
    <source>
        <strain evidence="9">rifampicinis</strain>
    </source>
</reference>
<dbReference type="EC" id="2.7.13.3" evidence="2"/>
<dbReference type="AlphaFoldDB" id="A0A7S8E5Y8"/>
<dbReference type="Pfam" id="PF02518">
    <property type="entry name" value="HATPase_c"/>
    <property type="match status" value="1"/>
</dbReference>
<evidence type="ECO:0000313" key="9">
    <source>
        <dbReference type="Proteomes" id="UP000594468"/>
    </source>
</evidence>
<organism evidence="8 9">
    <name type="scientific">Phototrophicus methaneseepsis</name>
    <dbReference type="NCBI Taxonomy" id="2710758"/>
    <lineage>
        <taxon>Bacteria</taxon>
        <taxon>Bacillati</taxon>
        <taxon>Chloroflexota</taxon>
        <taxon>Candidatus Thermofontia</taxon>
        <taxon>Phototrophicales</taxon>
        <taxon>Phototrophicaceae</taxon>
        <taxon>Phototrophicus</taxon>
    </lineage>
</organism>
<accession>A0A7S8E5Y8</accession>
<dbReference type="EMBL" id="CP062983">
    <property type="protein sequence ID" value="QPC80976.1"/>
    <property type="molecule type" value="Genomic_DNA"/>
</dbReference>
<dbReference type="PANTHER" id="PTHR43711:SF31">
    <property type="entry name" value="HISTIDINE KINASE"/>
    <property type="match status" value="1"/>
</dbReference>
<dbReference type="Proteomes" id="UP000594468">
    <property type="component" value="Chromosome"/>
</dbReference>
<evidence type="ECO:0000256" key="2">
    <source>
        <dbReference type="ARBA" id="ARBA00012438"/>
    </source>
</evidence>
<keyword evidence="6" id="KW-0902">Two-component regulatory system</keyword>
<protein>
    <recommendedName>
        <fullName evidence="2">histidine kinase</fullName>
        <ecNumber evidence="2">2.7.13.3</ecNumber>
    </recommendedName>
</protein>
<dbReference type="CDD" id="cd00075">
    <property type="entry name" value="HATPase"/>
    <property type="match status" value="1"/>
</dbReference>
<evidence type="ECO:0000256" key="6">
    <source>
        <dbReference type="ARBA" id="ARBA00023012"/>
    </source>
</evidence>
<dbReference type="PANTHER" id="PTHR43711">
    <property type="entry name" value="TWO-COMPONENT HISTIDINE KINASE"/>
    <property type="match status" value="1"/>
</dbReference>
<dbReference type="SUPFAM" id="SSF47384">
    <property type="entry name" value="Homodimeric domain of signal transducing histidine kinase"/>
    <property type="match status" value="1"/>
</dbReference>
<dbReference type="PROSITE" id="PS50109">
    <property type="entry name" value="HIS_KIN"/>
    <property type="match status" value="1"/>
</dbReference>
<keyword evidence="5 8" id="KW-0418">Kinase</keyword>
<dbReference type="KEGG" id="pmet:G4Y79_14810"/>
<evidence type="ECO:0000256" key="4">
    <source>
        <dbReference type="ARBA" id="ARBA00022679"/>
    </source>
</evidence>
<keyword evidence="4" id="KW-0808">Transferase</keyword>
<dbReference type="SMART" id="SM00388">
    <property type="entry name" value="HisKA"/>
    <property type="match status" value="1"/>
</dbReference>
<dbReference type="Pfam" id="PF00512">
    <property type="entry name" value="HisKA"/>
    <property type="match status" value="1"/>
</dbReference>
<comment type="catalytic activity">
    <reaction evidence="1">
        <text>ATP + protein L-histidine = ADP + protein N-phospho-L-histidine.</text>
        <dbReference type="EC" id="2.7.13.3"/>
    </reaction>
</comment>
<evidence type="ECO:0000259" key="7">
    <source>
        <dbReference type="PROSITE" id="PS50109"/>
    </source>
</evidence>
<dbReference type="InterPro" id="IPR050736">
    <property type="entry name" value="Sensor_HK_Regulatory"/>
</dbReference>
<feature type="domain" description="Histidine kinase" evidence="7">
    <location>
        <begin position="160"/>
        <end position="381"/>
    </location>
</feature>
<name>A0A7S8E5Y8_9CHLR</name>
<dbReference type="RefSeq" id="WP_195169050.1">
    <property type="nucleotide sequence ID" value="NZ_CP062983.1"/>
</dbReference>
<gene>
    <name evidence="8" type="ORF">G4Y79_14810</name>
</gene>
<dbReference type="InterPro" id="IPR036097">
    <property type="entry name" value="HisK_dim/P_sf"/>
</dbReference>